<protein>
    <recommendedName>
        <fullName evidence="2">4-oxalocrotonate tautomerase-like domain-containing protein</fullName>
    </recommendedName>
</protein>
<comment type="caution">
    <text evidence="3">The sequence shown here is derived from an EMBL/GenBank/DDBJ whole genome shotgun (WGS) entry which is preliminary data.</text>
</comment>
<keyword evidence="4" id="KW-1185">Reference proteome</keyword>
<reference evidence="3" key="2">
    <citation type="journal article" date="2020" name="Microorganisms">
        <title>Osmotic Adaptation and Compatible Solute Biosynthesis of Phototrophic Bacteria as Revealed from Genome Analyses.</title>
        <authorList>
            <person name="Imhoff J.F."/>
            <person name="Rahn T."/>
            <person name="Kunzel S."/>
            <person name="Keller A."/>
            <person name="Neulinger S.C."/>
        </authorList>
    </citation>
    <scope>NUCLEOTIDE SEQUENCE</scope>
    <source>
        <strain evidence="3">DSM 11080</strain>
    </source>
</reference>
<name>A0AAJ0U4L5_9GAMM</name>
<feature type="domain" description="4-oxalocrotonate tautomerase-like" evidence="2">
    <location>
        <begin position="2"/>
        <end position="57"/>
    </location>
</feature>
<dbReference type="RefSeq" id="WP_200346237.1">
    <property type="nucleotide sequence ID" value="NZ_NRSJ01000017.1"/>
</dbReference>
<accession>A0AAJ0U4L5</accession>
<dbReference type="Gene3D" id="3.30.429.10">
    <property type="entry name" value="Macrophage Migration Inhibitory Factor"/>
    <property type="match status" value="1"/>
</dbReference>
<evidence type="ECO:0000313" key="3">
    <source>
        <dbReference type="EMBL" id="MBK1705028.1"/>
    </source>
</evidence>
<dbReference type="InterPro" id="IPR004370">
    <property type="entry name" value="4-OT-like_dom"/>
</dbReference>
<dbReference type="Proteomes" id="UP001296776">
    <property type="component" value="Unassembled WGS sequence"/>
</dbReference>
<organism evidence="3 4">
    <name type="scientific">Halochromatium glycolicum</name>
    <dbReference type="NCBI Taxonomy" id="85075"/>
    <lineage>
        <taxon>Bacteria</taxon>
        <taxon>Pseudomonadati</taxon>
        <taxon>Pseudomonadota</taxon>
        <taxon>Gammaproteobacteria</taxon>
        <taxon>Chromatiales</taxon>
        <taxon>Chromatiaceae</taxon>
        <taxon>Halochromatium</taxon>
    </lineage>
</organism>
<dbReference type="InterPro" id="IPR014347">
    <property type="entry name" value="Tautomerase/MIF_sf"/>
</dbReference>
<dbReference type="GO" id="GO:0016853">
    <property type="term" value="F:isomerase activity"/>
    <property type="evidence" value="ECO:0007669"/>
    <property type="project" value="UniProtKB-KW"/>
</dbReference>
<evidence type="ECO:0000313" key="4">
    <source>
        <dbReference type="Proteomes" id="UP001296776"/>
    </source>
</evidence>
<dbReference type="EMBL" id="NRSJ01000017">
    <property type="protein sequence ID" value="MBK1705028.1"/>
    <property type="molecule type" value="Genomic_DNA"/>
</dbReference>
<dbReference type="Pfam" id="PF01361">
    <property type="entry name" value="Tautomerase"/>
    <property type="match status" value="1"/>
</dbReference>
<gene>
    <name evidence="3" type="ORF">CKO40_10860</name>
</gene>
<dbReference type="SUPFAM" id="SSF55331">
    <property type="entry name" value="Tautomerase/MIF"/>
    <property type="match status" value="1"/>
</dbReference>
<sequence length="74" mass="8193">MPIVNVKLVRDAFSPAQKRELVPVLTDAVERVYPGLRDVTFVTVQETEEWGIGGQAVDAEKVDAHAKHNLDHEG</sequence>
<evidence type="ECO:0000256" key="1">
    <source>
        <dbReference type="ARBA" id="ARBA00023235"/>
    </source>
</evidence>
<dbReference type="AlphaFoldDB" id="A0AAJ0U4L5"/>
<proteinExistence type="predicted"/>
<keyword evidence="1" id="KW-0413">Isomerase</keyword>
<evidence type="ECO:0000259" key="2">
    <source>
        <dbReference type="Pfam" id="PF01361"/>
    </source>
</evidence>
<reference evidence="3" key="1">
    <citation type="submission" date="2017-08" db="EMBL/GenBank/DDBJ databases">
        <authorList>
            <person name="Imhoff J.F."/>
            <person name="Rahn T."/>
            <person name="Kuenzel S."/>
            <person name="Neulinger S.C."/>
        </authorList>
    </citation>
    <scope>NUCLEOTIDE SEQUENCE</scope>
    <source>
        <strain evidence="3">DSM 11080</strain>
    </source>
</reference>